<dbReference type="AlphaFoldDB" id="S8AGK1"/>
<sequence length="556" mass="61747">MADILDFQDHCTHAVLKQKTRYQAGERDMVTIFAQFFEDDEKRGRKALNDKQLAQDAFLTLFAGMDTVSHTLTFAIYYTMKHPDVDARLLEEVKNVIQTPTFPAAPEEVLSALPLLQVASTICLSFAKFVLNIEIISNAIQRRHSNFLSPPFTGAPQFSDEGKDGDPESLDSVAKSSVPPFNPHPLLRSGHLQTCASLFTLDDTQFTYKRQIIVAESPDGSDRGSFSIDVAVPFTHGDDDMQNSEPRNIPPRTSFFTPKEFAAWSDEETTPVVVVLHGLGGGSHENYVRLALEPLVSAKTAGGLGFAAVVVNARGCAWTKLTSNKMFNAMFTQDFRQVAALVRERFPKRPIMGLGFSLGANILAHYLGEEGPYCPLKAAVLVSSPHNMEACANLMYMSFTGRQYSKFLASSLKKLFERNYDMLRTNPAIDVEGVRKAVYPFEYDTACTAPVAGFRTGGDQDKAFPLQEVQANPYLVYTTTSIGGHLGWFEWDMGQWFPKPIAGFFGRMEKLKLIDEPSVVNAIDNVEETEEKLSSSWHDSILELFLLALDIPDFGV</sequence>
<organism evidence="4 5">
    <name type="scientific">Dactylellina haptotyla (strain CBS 200.50)</name>
    <name type="common">Nematode-trapping fungus</name>
    <name type="synonym">Monacrosporium haptotylum</name>
    <dbReference type="NCBI Taxonomy" id="1284197"/>
    <lineage>
        <taxon>Eukaryota</taxon>
        <taxon>Fungi</taxon>
        <taxon>Dikarya</taxon>
        <taxon>Ascomycota</taxon>
        <taxon>Pezizomycotina</taxon>
        <taxon>Orbiliomycetes</taxon>
        <taxon>Orbiliales</taxon>
        <taxon>Orbiliaceae</taxon>
        <taxon>Dactylellina</taxon>
    </lineage>
</organism>
<dbReference type="HOGENOM" id="CLU_490025_0_0_1"/>
<dbReference type="InterPro" id="IPR050960">
    <property type="entry name" value="AB_hydrolase_4_sf"/>
</dbReference>
<dbReference type="SUPFAM" id="SSF48264">
    <property type="entry name" value="Cytochrome P450"/>
    <property type="match status" value="1"/>
</dbReference>
<gene>
    <name evidence="4" type="ORF">H072_5923</name>
</gene>
<evidence type="ECO:0000256" key="2">
    <source>
        <dbReference type="SAM" id="MobiDB-lite"/>
    </source>
</evidence>
<dbReference type="GO" id="GO:0016705">
    <property type="term" value="F:oxidoreductase activity, acting on paired donors, with incorporation or reduction of molecular oxygen"/>
    <property type="evidence" value="ECO:0007669"/>
    <property type="project" value="InterPro"/>
</dbReference>
<dbReference type="InterPro" id="IPR000073">
    <property type="entry name" value="AB_hydrolase_1"/>
</dbReference>
<reference evidence="4 5" key="1">
    <citation type="journal article" date="2013" name="PLoS Genet.">
        <title>Genomic mechanisms accounting for the adaptation to parasitism in nematode-trapping fungi.</title>
        <authorList>
            <person name="Meerupati T."/>
            <person name="Andersson K.M."/>
            <person name="Friman E."/>
            <person name="Kumar D."/>
            <person name="Tunlid A."/>
            <person name="Ahren D."/>
        </authorList>
    </citation>
    <scope>NUCLEOTIDE SEQUENCE [LARGE SCALE GENOMIC DNA]</scope>
    <source>
        <strain evidence="4 5">CBS 200.50</strain>
    </source>
</reference>
<name>S8AGK1_DACHA</name>
<accession>S8AGK1</accession>
<dbReference type="EMBL" id="AQGS01000432">
    <property type="protein sequence ID" value="EPS40271.1"/>
    <property type="molecule type" value="Genomic_DNA"/>
</dbReference>
<dbReference type="GO" id="GO:0051792">
    <property type="term" value="P:medium-chain fatty acid biosynthetic process"/>
    <property type="evidence" value="ECO:0007669"/>
    <property type="project" value="TreeGrafter"/>
</dbReference>
<dbReference type="InterPro" id="IPR001128">
    <property type="entry name" value="Cyt_P450"/>
</dbReference>
<dbReference type="OrthoDB" id="5954035at2759"/>
<dbReference type="GO" id="GO:0047372">
    <property type="term" value="F:monoacylglycerol lipase activity"/>
    <property type="evidence" value="ECO:0007669"/>
    <property type="project" value="TreeGrafter"/>
</dbReference>
<dbReference type="InterPro" id="IPR029058">
    <property type="entry name" value="AB_hydrolase_fold"/>
</dbReference>
<dbReference type="SUPFAM" id="SSF53474">
    <property type="entry name" value="alpha/beta-Hydrolases"/>
    <property type="match status" value="1"/>
</dbReference>
<protein>
    <recommendedName>
        <fullName evidence="3">AB hydrolase-1 domain-containing protein</fullName>
    </recommendedName>
</protein>
<comment type="caution">
    <text evidence="4">The sequence shown here is derived from an EMBL/GenBank/DDBJ whole genome shotgun (WGS) entry which is preliminary data.</text>
</comment>
<dbReference type="Proteomes" id="UP000015100">
    <property type="component" value="Unassembled WGS sequence"/>
</dbReference>
<dbReference type="InterPro" id="IPR036396">
    <property type="entry name" value="Cyt_P450_sf"/>
</dbReference>
<dbReference type="Gene3D" id="3.40.50.1820">
    <property type="entry name" value="alpha/beta hydrolase"/>
    <property type="match status" value="1"/>
</dbReference>
<dbReference type="GO" id="GO:0051793">
    <property type="term" value="P:medium-chain fatty acid catabolic process"/>
    <property type="evidence" value="ECO:0007669"/>
    <property type="project" value="TreeGrafter"/>
</dbReference>
<dbReference type="Gene3D" id="1.10.630.10">
    <property type="entry name" value="Cytochrome P450"/>
    <property type="match status" value="1"/>
</dbReference>
<feature type="domain" description="AB hydrolase-1" evidence="3">
    <location>
        <begin position="271"/>
        <end position="390"/>
    </location>
</feature>
<dbReference type="PANTHER" id="PTHR10794:SF63">
    <property type="entry name" value="ALPHA_BETA HYDROLASE 1, ISOFORM A"/>
    <property type="match status" value="1"/>
</dbReference>
<dbReference type="Pfam" id="PF00067">
    <property type="entry name" value="p450"/>
    <property type="match status" value="1"/>
</dbReference>
<dbReference type="GO" id="GO:0004497">
    <property type="term" value="F:monooxygenase activity"/>
    <property type="evidence" value="ECO:0007669"/>
    <property type="project" value="InterPro"/>
</dbReference>
<keyword evidence="5" id="KW-1185">Reference proteome</keyword>
<dbReference type="GO" id="GO:0005506">
    <property type="term" value="F:iron ion binding"/>
    <property type="evidence" value="ECO:0007669"/>
    <property type="project" value="InterPro"/>
</dbReference>
<dbReference type="PANTHER" id="PTHR10794">
    <property type="entry name" value="ABHYDROLASE DOMAIN-CONTAINING PROTEIN"/>
    <property type="match status" value="1"/>
</dbReference>
<feature type="region of interest" description="Disordered" evidence="2">
    <location>
        <begin position="151"/>
        <end position="176"/>
    </location>
</feature>
<evidence type="ECO:0000313" key="5">
    <source>
        <dbReference type="Proteomes" id="UP000015100"/>
    </source>
</evidence>
<evidence type="ECO:0000313" key="4">
    <source>
        <dbReference type="EMBL" id="EPS40271.1"/>
    </source>
</evidence>
<dbReference type="eggNOG" id="KOG1838">
    <property type="taxonomic scope" value="Eukaryota"/>
</dbReference>
<dbReference type="STRING" id="1284197.S8AGK1"/>
<evidence type="ECO:0000256" key="1">
    <source>
        <dbReference type="ARBA" id="ARBA00010884"/>
    </source>
</evidence>
<dbReference type="GO" id="GO:0020037">
    <property type="term" value="F:heme binding"/>
    <property type="evidence" value="ECO:0007669"/>
    <property type="project" value="InterPro"/>
</dbReference>
<reference evidence="5" key="2">
    <citation type="submission" date="2013-04" db="EMBL/GenBank/DDBJ databases">
        <title>Genomic mechanisms accounting for the adaptation to parasitism in nematode-trapping fungi.</title>
        <authorList>
            <person name="Ahren D.G."/>
        </authorList>
    </citation>
    <scope>NUCLEOTIDE SEQUENCE [LARGE SCALE GENOMIC DNA]</scope>
    <source>
        <strain evidence="5">CBS 200.50</strain>
    </source>
</reference>
<comment type="similarity">
    <text evidence="1">Belongs to the AB hydrolase superfamily. AB hydrolase 4 family.</text>
</comment>
<evidence type="ECO:0000259" key="3">
    <source>
        <dbReference type="Pfam" id="PF00561"/>
    </source>
</evidence>
<dbReference type="Pfam" id="PF00561">
    <property type="entry name" value="Abhydrolase_1"/>
    <property type="match status" value="1"/>
</dbReference>
<dbReference type="GO" id="GO:0008126">
    <property type="term" value="F:acetylesterase activity"/>
    <property type="evidence" value="ECO:0007669"/>
    <property type="project" value="TreeGrafter"/>
</dbReference>
<proteinExistence type="inferred from homology"/>